<name>Q30WN0_OLEA2</name>
<evidence type="ECO:0000256" key="1">
    <source>
        <dbReference type="ARBA" id="ARBA00004651"/>
    </source>
</evidence>
<dbReference type="EMBL" id="CP000112">
    <property type="protein sequence ID" value="ABB39916.1"/>
    <property type="molecule type" value="Genomic_DNA"/>
</dbReference>
<organism evidence="10 11">
    <name type="scientific">Oleidesulfovibrio alaskensis (strain ATCC BAA-1058 / DSM 17464 / G20)</name>
    <name type="common">Desulfovibrio alaskensis</name>
    <dbReference type="NCBI Taxonomy" id="207559"/>
    <lineage>
        <taxon>Bacteria</taxon>
        <taxon>Pseudomonadati</taxon>
        <taxon>Thermodesulfobacteriota</taxon>
        <taxon>Desulfovibrionia</taxon>
        <taxon>Desulfovibrionales</taxon>
        <taxon>Desulfovibrionaceae</taxon>
        <taxon>Oleidesulfovibrio</taxon>
    </lineage>
</organism>
<dbReference type="HOGENOM" id="CLU_016165_3_0_7"/>
<evidence type="ECO:0000256" key="7">
    <source>
        <dbReference type="ARBA" id="ARBA00023136"/>
    </source>
</evidence>
<keyword evidence="4 10" id="KW-0808">Transferase</keyword>
<evidence type="ECO:0000256" key="6">
    <source>
        <dbReference type="ARBA" id="ARBA00022989"/>
    </source>
</evidence>
<evidence type="ECO:0000256" key="8">
    <source>
        <dbReference type="SAM" id="Phobius"/>
    </source>
</evidence>
<feature type="transmembrane region" description="Helical" evidence="8">
    <location>
        <begin position="110"/>
        <end position="128"/>
    </location>
</feature>
<dbReference type="STRING" id="207559.Dde_3122"/>
<dbReference type="eggNOG" id="COG1807">
    <property type="taxonomic scope" value="Bacteria"/>
</dbReference>
<dbReference type="GO" id="GO:0005886">
    <property type="term" value="C:plasma membrane"/>
    <property type="evidence" value="ECO:0007669"/>
    <property type="project" value="UniProtKB-SubCell"/>
</dbReference>
<evidence type="ECO:0000259" key="9">
    <source>
        <dbReference type="Pfam" id="PF13231"/>
    </source>
</evidence>
<feature type="transmembrane region" description="Helical" evidence="8">
    <location>
        <begin position="80"/>
        <end position="98"/>
    </location>
</feature>
<proteinExistence type="predicted"/>
<protein>
    <submittedName>
        <fullName evidence="10">Glycosyl transferase family 39</fullName>
    </submittedName>
</protein>
<dbReference type="PANTHER" id="PTHR33908">
    <property type="entry name" value="MANNOSYLTRANSFERASE YKCB-RELATED"/>
    <property type="match status" value="1"/>
</dbReference>
<accession>Q30WN0</accession>
<evidence type="ECO:0000313" key="11">
    <source>
        <dbReference type="Proteomes" id="UP000002710"/>
    </source>
</evidence>
<feature type="transmembrane region" description="Helical" evidence="8">
    <location>
        <begin position="157"/>
        <end position="188"/>
    </location>
</feature>
<feature type="transmembrane region" description="Helical" evidence="8">
    <location>
        <begin position="333"/>
        <end position="351"/>
    </location>
</feature>
<evidence type="ECO:0000256" key="5">
    <source>
        <dbReference type="ARBA" id="ARBA00022692"/>
    </source>
</evidence>
<keyword evidence="5 8" id="KW-0812">Transmembrane</keyword>
<feature type="transmembrane region" description="Helical" evidence="8">
    <location>
        <begin position="308"/>
        <end position="327"/>
    </location>
</feature>
<evidence type="ECO:0000313" key="10">
    <source>
        <dbReference type="EMBL" id="ABB39916.1"/>
    </source>
</evidence>
<dbReference type="Pfam" id="PF13231">
    <property type="entry name" value="PMT_2"/>
    <property type="match status" value="1"/>
</dbReference>
<feature type="transmembrane region" description="Helical" evidence="8">
    <location>
        <begin position="258"/>
        <end position="281"/>
    </location>
</feature>
<sequence>MQKSPVWERRPWLCAAAIISFTTLVRFWFIASGQLDLVQDEAQYWDWTRRLQLSYYSKGPLIAWLISIWTGVFGDTELGVRFAAVLNSCLAQILLYAGTARLMRRPVLGLWTLVVANTTPLFIASGILMTTDSPLLVCWTGALMCLYWMSVSSRSPWPYVLLALSMAAGVLAKYMMLAMPAVALLYALGLRRQRLLPEGMVPRLLAAVCAGTAVGMLPILIWNFQNDFVGFRHVAGLAGVASASPEPLIRFDRFPEYIASQVGIISPWWFVFMLVGAWRALRVWRTPRAGRDMYSGLRNDMNEVRQSLLLSAAFWPLWLFFIIWSFHTRIYPNWSAMSYVAGIMLCASALERSGQAVRETGRHLSRLRMRRIWVAMGVLVFVLLYGQNWLPLPPAYNPAVRLKGWSDLSGKLEELQNSLPRPDKVFYFSKSYDITAALAFYAPGQPFTYCADFGRRMSQYDLWPTPEDKKGWDAIYVQKDNGIKPQLKSMFESYRVLRYRTTHKGAPGREFTIVVLRGFKGTWPREQQERY</sequence>
<dbReference type="GO" id="GO:0009103">
    <property type="term" value="P:lipopolysaccharide biosynthetic process"/>
    <property type="evidence" value="ECO:0007669"/>
    <property type="project" value="UniProtKB-ARBA"/>
</dbReference>
<dbReference type="CAZy" id="GT83">
    <property type="family name" value="Glycosyltransferase Family 83"/>
</dbReference>
<keyword evidence="6 8" id="KW-1133">Transmembrane helix</keyword>
<feature type="transmembrane region" description="Helical" evidence="8">
    <location>
        <begin position="55"/>
        <end position="73"/>
    </location>
</feature>
<dbReference type="InterPro" id="IPR038731">
    <property type="entry name" value="RgtA/B/C-like"/>
</dbReference>
<dbReference type="GO" id="GO:0016763">
    <property type="term" value="F:pentosyltransferase activity"/>
    <property type="evidence" value="ECO:0007669"/>
    <property type="project" value="TreeGrafter"/>
</dbReference>
<dbReference type="InterPro" id="IPR050297">
    <property type="entry name" value="LipidA_mod_glycosyltrf_83"/>
</dbReference>
<feature type="domain" description="Glycosyltransferase RgtA/B/C/D-like" evidence="9">
    <location>
        <begin position="58"/>
        <end position="222"/>
    </location>
</feature>
<reference evidence="10 11" key="1">
    <citation type="journal article" date="2011" name="J. Bacteriol.">
        <title>Complete genome sequence and updated annotation of Desulfovibrio alaskensis G20.</title>
        <authorList>
            <person name="Hauser L.J."/>
            <person name="Land M.L."/>
            <person name="Brown S.D."/>
            <person name="Larimer F."/>
            <person name="Keller K.L."/>
            <person name="Rapp-Giles B.J."/>
            <person name="Price M.N."/>
            <person name="Lin M."/>
            <person name="Bruce D.C."/>
            <person name="Detter J.C."/>
            <person name="Tapia R."/>
            <person name="Han C.S."/>
            <person name="Goodwin L.A."/>
            <person name="Cheng J.F."/>
            <person name="Pitluck S."/>
            <person name="Copeland A."/>
            <person name="Lucas S."/>
            <person name="Nolan M."/>
            <person name="Lapidus A.L."/>
            <person name="Palumbo A.V."/>
            <person name="Wall J.D."/>
        </authorList>
    </citation>
    <scope>NUCLEOTIDE SEQUENCE [LARGE SCALE GENOMIC DNA]</scope>
    <source>
        <strain evidence="11">ATCC BAA 1058 / DSM 17464 / G20</strain>
    </source>
</reference>
<keyword evidence="2" id="KW-1003">Cell membrane</keyword>
<dbReference type="PANTHER" id="PTHR33908:SF11">
    <property type="entry name" value="MEMBRANE PROTEIN"/>
    <property type="match status" value="1"/>
</dbReference>
<dbReference type="KEGG" id="dde:Dde_3122"/>
<feature type="transmembrane region" description="Helical" evidence="8">
    <location>
        <begin position="200"/>
        <end position="222"/>
    </location>
</feature>
<evidence type="ECO:0000256" key="4">
    <source>
        <dbReference type="ARBA" id="ARBA00022679"/>
    </source>
</evidence>
<feature type="transmembrane region" description="Helical" evidence="8">
    <location>
        <begin position="12"/>
        <end position="35"/>
    </location>
</feature>
<dbReference type="Proteomes" id="UP000002710">
    <property type="component" value="Chromosome"/>
</dbReference>
<keyword evidence="3" id="KW-0328">Glycosyltransferase</keyword>
<evidence type="ECO:0000256" key="2">
    <source>
        <dbReference type="ARBA" id="ARBA00022475"/>
    </source>
</evidence>
<dbReference type="RefSeq" id="WP_011368874.1">
    <property type="nucleotide sequence ID" value="NC_007519.1"/>
</dbReference>
<keyword evidence="11" id="KW-1185">Reference proteome</keyword>
<evidence type="ECO:0000256" key="3">
    <source>
        <dbReference type="ARBA" id="ARBA00022676"/>
    </source>
</evidence>
<feature type="transmembrane region" description="Helical" evidence="8">
    <location>
        <begin position="372"/>
        <end position="390"/>
    </location>
</feature>
<gene>
    <name evidence="10" type="ordered locus">Dde_3122</name>
</gene>
<dbReference type="AlphaFoldDB" id="Q30WN0"/>
<keyword evidence="7 8" id="KW-0472">Membrane</keyword>
<comment type="subcellular location">
    <subcellularLocation>
        <location evidence="1">Cell membrane</location>
        <topology evidence="1">Multi-pass membrane protein</topology>
    </subcellularLocation>
</comment>
<feature type="transmembrane region" description="Helical" evidence="8">
    <location>
        <begin position="135"/>
        <end position="151"/>
    </location>
</feature>